<proteinExistence type="predicted"/>
<name>A0A9W9ZQM3_9CNID</name>
<evidence type="ECO:0000313" key="2">
    <source>
        <dbReference type="Proteomes" id="UP001163046"/>
    </source>
</evidence>
<reference evidence="1" key="1">
    <citation type="submission" date="2023-01" db="EMBL/GenBank/DDBJ databases">
        <title>Genome assembly of the deep-sea coral Lophelia pertusa.</title>
        <authorList>
            <person name="Herrera S."/>
            <person name="Cordes E."/>
        </authorList>
    </citation>
    <scope>NUCLEOTIDE SEQUENCE</scope>
    <source>
        <strain evidence="1">USNM1676648</strain>
        <tissue evidence="1">Polyp</tissue>
    </source>
</reference>
<protein>
    <submittedName>
        <fullName evidence="1">Uncharacterized protein</fullName>
    </submittedName>
</protein>
<sequence>MSRISSDDDVQNADATPTTETTKNNLRHLVFWKDIRATKALNLEFDGIPFIIFGHKRLECQNGPDYNKALKEKQENNLKIPKETKSRKEDASKKSGMIYVKTMPKENGGSTFHYPSLLITKIILLARFVTKQD</sequence>
<dbReference type="GO" id="GO:0003700">
    <property type="term" value="F:DNA-binding transcription factor activity"/>
    <property type="evidence" value="ECO:0007669"/>
    <property type="project" value="InterPro"/>
</dbReference>
<organism evidence="1 2">
    <name type="scientific">Desmophyllum pertusum</name>
    <dbReference type="NCBI Taxonomy" id="174260"/>
    <lineage>
        <taxon>Eukaryota</taxon>
        <taxon>Metazoa</taxon>
        <taxon>Cnidaria</taxon>
        <taxon>Anthozoa</taxon>
        <taxon>Hexacorallia</taxon>
        <taxon>Scleractinia</taxon>
        <taxon>Caryophylliina</taxon>
        <taxon>Caryophylliidae</taxon>
        <taxon>Desmophyllum</taxon>
    </lineage>
</organism>
<evidence type="ECO:0000313" key="1">
    <source>
        <dbReference type="EMBL" id="KAJ7386133.1"/>
    </source>
</evidence>
<dbReference type="Pfam" id="PF15299">
    <property type="entry name" value="ALS2CR8"/>
    <property type="match status" value="1"/>
</dbReference>
<dbReference type="InterPro" id="IPR029309">
    <property type="entry name" value="CaRF"/>
</dbReference>
<accession>A0A9W9ZQM3</accession>
<gene>
    <name evidence="1" type="ORF">OS493_012477</name>
</gene>
<dbReference type="AlphaFoldDB" id="A0A9W9ZQM3"/>
<comment type="caution">
    <text evidence="1">The sequence shown here is derived from an EMBL/GenBank/DDBJ whole genome shotgun (WGS) entry which is preliminary data.</text>
</comment>
<dbReference type="EMBL" id="MU825878">
    <property type="protein sequence ID" value="KAJ7386133.1"/>
    <property type="molecule type" value="Genomic_DNA"/>
</dbReference>
<keyword evidence="2" id="KW-1185">Reference proteome</keyword>
<dbReference type="Proteomes" id="UP001163046">
    <property type="component" value="Unassembled WGS sequence"/>
</dbReference>